<keyword evidence="3" id="KW-1185">Reference proteome</keyword>
<accession>A1BEU1</accession>
<dbReference type="eggNOG" id="COG5662">
    <property type="taxonomic scope" value="Bacteria"/>
</dbReference>
<evidence type="ECO:0000313" key="2">
    <source>
        <dbReference type="EMBL" id="ABL64918.1"/>
    </source>
</evidence>
<protein>
    <submittedName>
        <fullName evidence="2">Putative transmembrane anti-sigma factor</fullName>
    </submittedName>
</protein>
<dbReference type="InterPro" id="IPR041916">
    <property type="entry name" value="Anti_sigma_zinc_sf"/>
</dbReference>
<keyword evidence="2" id="KW-0472">Membrane</keyword>
<reference evidence="2 3" key="1">
    <citation type="submission" date="2006-12" db="EMBL/GenBank/DDBJ databases">
        <title>Complete sequence of Chlorobium phaeobacteroides DSM 266.</title>
        <authorList>
            <consortium name="US DOE Joint Genome Institute"/>
            <person name="Copeland A."/>
            <person name="Lucas S."/>
            <person name="Lapidus A."/>
            <person name="Barry K."/>
            <person name="Detter J.C."/>
            <person name="Glavina del Rio T."/>
            <person name="Hammon N."/>
            <person name="Israni S."/>
            <person name="Pitluck S."/>
            <person name="Goltsman E."/>
            <person name="Schmutz J."/>
            <person name="Larimer F."/>
            <person name="Land M."/>
            <person name="Hauser L."/>
            <person name="Mikhailova N."/>
            <person name="Li T."/>
            <person name="Overmann J."/>
            <person name="Bryant D.A."/>
            <person name="Richardson P."/>
        </authorList>
    </citation>
    <scope>NUCLEOTIDE SEQUENCE [LARGE SCALE GENOMIC DNA]</scope>
    <source>
        <strain evidence="2 3">DSM 266</strain>
    </source>
</reference>
<dbReference type="InterPro" id="IPR027383">
    <property type="entry name" value="Znf_put"/>
</dbReference>
<dbReference type="EMBL" id="CP000492">
    <property type="protein sequence ID" value="ABL64918.1"/>
    <property type="molecule type" value="Genomic_DNA"/>
</dbReference>
<dbReference type="AlphaFoldDB" id="A1BEU1"/>
<name>A1BEU1_CHLPD</name>
<dbReference type="OrthoDB" id="978644at2"/>
<dbReference type="Gene3D" id="1.10.10.1320">
    <property type="entry name" value="Anti-sigma factor, zinc-finger domain"/>
    <property type="match status" value="1"/>
</dbReference>
<dbReference type="RefSeq" id="WP_011744746.1">
    <property type="nucleotide sequence ID" value="NC_008639.1"/>
</dbReference>
<gene>
    <name evidence="2" type="ordered locus">Cpha266_0867</name>
</gene>
<keyword evidence="2" id="KW-0812">Transmembrane</keyword>
<dbReference type="STRING" id="290317.Cpha266_0867"/>
<evidence type="ECO:0000313" key="3">
    <source>
        <dbReference type="Proteomes" id="UP000008701"/>
    </source>
</evidence>
<proteinExistence type="predicted"/>
<evidence type="ECO:0000259" key="1">
    <source>
        <dbReference type="Pfam" id="PF13490"/>
    </source>
</evidence>
<feature type="domain" description="Putative zinc-finger" evidence="1">
    <location>
        <begin position="3"/>
        <end position="37"/>
    </location>
</feature>
<sequence>MNCKKAMVLMSCAIDGELTPAEELEFIKHIAECHSCAEEYSEAKKTKMIIQEKIFRVKAPQSLVESILGLQCLSSIH</sequence>
<dbReference type="Proteomes" id="UP000008701">
    <property type="component" value="Chromosome"/>
</dbReference>
<dbReference type="HOGENOM" id="CLU_2510069_0_0_10"/>
<organism evidence="2 3">
    <name type="scientific">Chlorobium phaeobacteroides (strain DSM 266 / SMG 266 / 2430)</name>
    <dbReference type="NCBI Taxonomy" id="290317"/>
    <lineage>
        <taxon>Bacteria</taxon>
        <taxon>Pseudomonadati</taxon>
        <taxon>Chlorobiota</taxon>
        <taxon>Chlorobiia</taxon>
        <taxon>Chlorobiales</taxon>
        <taxon>Chlorobiaceae</taxon>
        <taxon>Chlorobium/Pelodictyon group</taxon>
        <taxon>Chlorobium</taxon>
    </lineage>
</organism>
<dbReference type="Pfam" id="PF13490">
    <property type="entry name" value="zf-HC2"/>
    <property type="match status" value="1"/>
</dbReference>
<dbReference type="KEGG" id="cph:Cpha266_0867"/>